<evidence type="ECO:0000256" key="4">
    <source>
        <dbReference type="ARBA" id="ARBA00048819"/>
    </source>
</evidence>
<gene>
    <name evidence="6" type="ORF">C8N24_4221</name>
</gene>
<dbReference type="OrthoDB" id="9803842at2"/>
<comment type="caution">
    <text evidence="6">The sequence shown here is derived from an EMBL/GenBank/DDBJ whole genome shotgun (WGS) entry which is preliminary data.</text>
</comment>
<keyword evidence="3 5" id="KW-0067">ATP-binding</keyword>
<evidence type="ECO:0000256" key="1">
    <source>
        <dbReference type="ARBA" id="ARBA00022598"/>
    </source>
</evidence>
<dbReference type="GO" id="GO:0042398">
    <property type="term" value="P:modified amino acid biosynthetic process"/>
    <property type="evidence" value="ECO:0007669"/>
    <property type="project" value="InterPro"/>
</dbReference>
<dbReference type="EC" id="6.3.2.2" evidence="5"/>
<dbReference type="EMBL" id="RBIL01000002">
    <property type="protein sequence ID" value="RKQ86211.1"/>
    <property type="molecule type" value="Genomic_DNA"/>
</dbReference>
<keyword evidence="7" id="KW-1185">Reference proteome</keyword>
<dbReference type="Pfam" id="PF04107">
    <property type="entry name" value="GCS2"/>
    <property type="match status" value="1"/>
</dbReference>
<dbReference type="RefSeq" id="WP_121253753.1">
    <property type="nucleotide sequence ID" value="NZ_RBIL01000002.1"/>
</dbReference>
<dbReference type="PANTHER" id="PTHR36510:SF1">
    <property type="entry name" value="GLUTAMATE--CYSTEINE LIGASE 2-RELATED"/>
    <property type="match status" value="1"/>
</dbReference>
<dbReference type="Proteomes" id="UP000278962">
    <property type="component" value="Unassembled WGS sequence"/>
</dbReference>
<dbReference type="GO" id="GO:0004357">
    <property type="term" value="F:glutamate-cysteine ligase activity"/>
    <property type="evidence" value="ECO:0007669"/>
    <property type="project" value="UniProtKB-EC"/>
</dbReference>
<accession>A0A660KWV9</accession>
<comment type="catalytic activity">
    <reaction evidence="4 5">
        <text>L-cysteine + L-glutamate + ATP = gamma-L-glutamyl-L-cysteine + ADP + phosphate + H(+)</text>
        <dbReference type="Rhea" id="RHEA:13285"/>
        <dbReference type="ChEBI" id="CHEBI:15378"/>
        <dbReference type="ChEBI" id="CHEBI:29985"/>
        <dbReference type="ChEBI" id="CHEBI:30616"/>
        <dbReference type="ChEBI" id="CHEBI:35235"/>
        <dbReference type="ChEBI" id="CHEBI:43474"/>
        <dbReference type="ChEBI" id="CHEBI:58173"/>
        <dbReference type="ChEBI" id="CHEBI:456216"/>
        <dbReference type="EC" id="6.3.2.2"/>
    </reaction>
</comment>
<comment type="function">
    <text evidence="5">ATP-dependent carboxylate-amine ligase which exhibits weak glutamate--cysteine ligase activity.</text>
</comment>
<name>A0A660KWV9_9ACTN</name>
<comment type="similarity">
    <text evidence="5">Belongs to the glutamate--cysteine ligase type 2 family. YbdK subfamily.</text>
</comment>
<dbReference type="PANTHER" id="PTHR36510">
    <property type="entry name" value="GLUTAMATE--CYSTEINE LIGASE 2-RELATED"/>
    <property type="match status" value="1"/>
</dbReference>
<evidence type="ECO:0000256" key="2">
    <source>
        <dbReference type="ARBA" id="ARBA00022741"/>
    </source>
</evidence>
<dbReference type="HAMAP" id="MF_01609">
    <property type="entry name" value="Glu_cys_ligase_2"/>
    <property type="match status" value="1"/>
</dbReference>
<proteinExistence type="inferred from homology"/>
<organism evidence="6 7">
    <name type="scientific">Solirubrobacter pauli</name>
    <dbReference type="NCBI Taxonomy" id="166793"/>
    <lineage>
        <taxon>Bacteria</taxon>
        <taxon>Bacillati</taxon>
        <taxon>Actinomycetota</taxon>
        <taxon>Thermoleophilia</taxon>
        <taxon>Solirubrobacterales</taxon>
        <taxon>Solirubrobacteraceae</taxon>
        <taxon>Solirubrobacter</taxon>
    </lineage>
</organism>
<dbReference type="SUPFAM" id="SSF55931">
    <property type="entry name" value="Glutamine synthetase/guanido kinase"/>
    <property type="match status" value="1"/>
</dbReference>
<evidence type="ECO:0000313" key="6">
    <source>
        <dbReference type="EMBL" id="RKQ86211.1"/>
    </source>
</evidence>
<evidence type="ECO:0000256" key="5">
    <source>
        <dbReference type="HAMAP-Rule" id="MF_01609"/>
    </source>
</evidence>
<dbReference type="GO" id="GO:0005524">
    <property type="term" value="F:ATP binding"/>
    <property type="evidence" value="ECO:0007669"/>
    <property type="project" value="UniProtKB-KW"/>
</dbReference>
<sequence>MNLRAIFEAPEPLTVGLEEEVMLLDPVTLDLAPVGTRIPGAKLELPAAQVELDTPPARTVGEAIDALAEGRRELAAACGDLARPAVAPVHPFAAPLGELNRGERYDAILAQYGDVARAQLVGALQVHVAVGSADRSLAVYNALRGFLPELAALAANAPFVAGRDTGFASVRPLIGGLLPRQDVPPAFASWGDYEEALRWVKDPGSWWWELRPHTKFGTLEIRVCDAQTTLEEAAAVAAYAHCLVAWLAEQDDVEPVASWKIGENRWAALRHGVEAMFKDLRTGDERPARYVLLERVEALTPLAERLGCADELALVPRMVIRNGAIRQREVGVEGAASYLAERFLTPARLPARPALGTG</sequence>
<reference evidence="6 7" key="1">
    <citation type="submission" date="2018-10" db="EMBL/GenBank/DDBJ databases">
        <title>Genomic Encyclopedia of Archaeal and Bacterial Type Strains, Phase II (KMG-II): from individual species to whole genera.</title>
        <authorList>
            <person name="Goeker M."/>
        </authorList>
    </citation>
    <scope>NUCLEOTIDE SEQUENCE [LARGE SCALE GENOMIC DNA]</scope>
    <source>
        <strain evidence="6 7">DSM 14954</strain>
    </source>
</reference>
<dbReference type="AlphaFoldDB" id="A0A660KWV9"/>
<keyword evidence="1 5" id="KW-0436">Ligase</keyword>
<evidence type="ECO:0000256" key="3">
    <source>
        <dbReference type="ARBA" id="ARBA00022840"/>
    </source>
</evidence>
<dbReference type="InterPro" id="IPR050141">
    <property type="entry name" value="GCL_type2/YbdK_subfam"/>
</dbReference>
<dbReference type="InterPro" id="IPR006336">
    <property type="entry name" value="GCS2"/>
</dbReference>
<dbReference type="NCBIfam" id="TIGR02050">
    <property type="entry name" value="gshA_cyan_rel"/>
    <property type="match status" value="1"/>
</dbReference>
<dbReference type="InterPro" id="IPR011793">
    <property type="entry name" value="YbdK"/>
</dbReference>
<dbReference type="InterPro" id="IPR014746">
    <property type="entry name" value="Gln_synth/guanido_kin_cat_dom"/>
</dbReference>
<evidence type="ECO:0000313" key="7">
    <source>
        <dbReference type="Proteomes" id="UP000278962"/>
    </source>
</evidence>
<dbReference type="Gene3D" id="3.30.590.20">
    <property type="match status" value="1"/>
</dbReference>
<keyword evidence="2 5" id="KW-0547">Nucleotide-binding</keyword>
<protein>
    <recommendedName>
        <fullName evidence="5">Putative glutamate--cysteine ligase 2</fullName>
        <ecNumber evidence="5">6.3.2.2</ecNumber>
    </recommendedName>
    <alternativeName>
        <fullName evidence="5">Gamma-glutamylcysteine synthetase 2</fullName>
        <shortName evidence="5">GCS 2</shortName>
        <shortName evidence="5">Gamma-GCS 2</shortName>
    </alternativeName>
</protein>